<dbReference type="EnsemblProtists" id="HpaT804454">
    <property type="protein sequence ID" value="HpaP804454"/>
    <property type="gene ID" value="HpaG804454"/>
</dbReference>
<reference evidence="2" key="1">
    <citation type="journal article" date="2010" name="Science">
        <title>Signatures of adaptation to obligate biotrophy in the Hyaloperonospora arabidopsidis genome.</title>
        <authorList>
            <person name="Baxter L."/>
            <person name="Tripathy S."/>
            <person name="Ishaque N."/>
            <person name="Boot N."/>
            <person name="Cabral A."/>
            <person name="Kemen E."/>
            <person name="Thines M."/>
            <person name="Ah-Fong A."/>
            <person name="Anderson R."/>
            <person name="Badejoko W."/>
            <person name="Bittner-Eddy P."/>
            <person name="Boore J.L."/>
            <person name="Chibucos M.C."/>
            <person name="Coates M."/>
            <person name="Dehal P."/>
            <person name="Delehaunty K."/>
            <person name="Dong S."/>
            <person name="Downton P."/>
            <person name="Dumas B."/>
            <person name="Fabro G."/>
            <person name="Fronick C."/>
            <person name="Fuerstenberg S.I."/>
            <person name="Fulton L."/>
            <person name="Gaulin E."/>
            <person name="Govers F."/>
            <person name="Hughes L."/>
            <person name="Humphray S."/>
            <person name="Jiang R.H."/>
            <person name="Judelson H."/>
            <person name="Kamoun S."/>
            <person name="Kyung K."/>
            <person name="Meijer H."/>
            <person name="Minx P."/>
            <person name="Morris P."/>
            <person name="Nelson J."/>
            <person name="Phuntumart V."/>
            <person name="Qutob D."/>
            <person name="Rehmany A."/>
            <person name="Rougon-Cardoso A."/>
            <person name="Ryden P."/>
            <person name="Torto-Alalibo T."/>
            <person name="Studholme D."/>
            <person name="Wang Y."/>
            <person name="Win J."/>
            <person name="Wood J."/>
            <person name="Clifton S.W."/>
            <person name="Rogers J."/>
            <person name="Van den Ackerveken G."/>
            <person name="Jones J.D."/>
            <person name="McDowell J.M."/>
            <person name="Beynon J."/>
            <person name="Tyler B.M."/>
        </authorList>
    </citation>
    <scope>NUCLEOTIDE SEQUENCE [LARGE SCALE GENOMIC DNA]</scope>
    <source>
        <strain evidence="2">Emoy2</strain>
    </source>
</reference>
<dbReference type="Proteomes" id="UP000011713">
    <property type="component" value="Unassembled WGS sequence"/>
</dbReference>
<sequence length="111" mass="12517">MGEDPSLRSQTCARRWVSSQGSKTCTSQIGRPAVVLLLTCSSQQQQHQSQPVCLEIGQDRRTLARAVPQFSSRSHDTSCQCSKAMTKRRHKHQRPMTDLLMVSLASWMQKC</sequence>
<dbReference type="AlphaFoldDB" id="M4BDT7"/>
<accession>M4BDT7</accession>
<dbReference type="HOGENOM" id="CLU_2163266_0_0_1"/>
<evidence type="ECO:0000313" key="2">
    <source>
        <dbReference type="Proteomes" id="UP000011713"/>
    </source>
</evidence>
<protein>
    <submittedName>
        <fullName evidence="1">Uncharacterized protein</fullName>
    </submittedName>
</protein>
<dbReference type="VEuPathDB" id="FungiDB:HpaG804454"/>
<proteinExistence type="predicted"/>
<dbReference type="InParanoid" id="M4BDT7"/>
<reference evidence="1" key="2">
    <citation type="submission" date="2015-06" db="UniProtKB">
        <authorList>
            <consortium name="EnsemblProtists"/>
        </authorList>
    </citation>
    <scope>IDENTIFICATION</scope>
    <source>
        <strain evidence="1">Emoy2</strain>
    </source>
</reference>
<evidence type="ECO:0000313" key="1">
    <source>
        <dbReference type="EnsemblProtists" id="HpaP804454"/>
    </source>
</evidence>
<dbReference type="EMBL" id="JH598169">
    <property type="status" value="NOT_ANNOTATED_CDS"/>
    <property type="molecule type" value="Genomic_DNA"/>
</dbReference>
<keyword evidence="2" id="KW-1185">Reference proteome</keyword>
<name>M4BDT7_HYAAE</name>
<organism evidence="1 2">
    <name type="scientific">Hyaloperonospora arabidopsidis (strain Emoy2)</name>
    <name type="common">Downy mildew agent</name>
    <name type="synonym">Peronospora arabidopsidis</name>
    <dbReference type="NCBI Taxonomy" id="559515"/>
    <lineage>
        <taxon>Eukaryota</taxon>
        <taxon>Sar</taxon>
        <taxon>Stramenopiles</taxon>
        <taxon>Oomycota</taxon>
        <taxon>Peronosporomycetes</taxon>
        <taxon>Peronosporales</taxon>
        <taxon>Peronosporaceae</taxon>
        <taxon>Hyaloperonospora</taxon>
    </lineage>
</organism>